<evidence type="ECO:0000259" key="8">
    <source>
        <dbReference type="Pfam" id="PF00557"/>
    </source>
</evidence>
<protein>
    <recommendedName>
        <fullName evidence="7">Methionine aminopeptidase</fullName>
        <ecNumber evidence="7">3.4.11.18</ecNumber>
    </recommendedName>
</protein>
<feature type="binding site" evidence="6">
    <location>
        <position position="290"/>
    </location>
    <ligand>
        <name>a divalent metal cation</name>
        <dbReference type="ChEBI" id="CHEBI:60240"/>
        <label>2</label>
        <note>catalytic</note>
    </ligand>
</feature>
<gene>
    <name evidence="10" type="primary">LOC18610535</name>
</gene>
<dbReference type="NCBIfam" id="TIGR00500">
    <property type="entry name" value="met_pdase_I"/>
    <property type="match status" value="1"/>
</dbReference>
<evidence type="ECO:0000256" key="3">
    <source>
        <dbReference type="ARBA" id="ARBA00022723"/>
    </source>
</evidence>
<evidence type="ECO:0000256" key="1">
    <source>
        <dbReference type="ARBA" id="ARBA00022438"/>
    </source>
</evidence>
<dbReference type="HAMAP" id="MF_01974">
    <property type="entry name" value="MetAP_1"/>
    <property type="match status" value="1"/>
</dbReference>
<feature type="domain" description="Peptidase M24" evidence="8">
    <location>
        <begin position="134"/>
        <end position="359"/>
    </location>
</feature>
<dbReference type="AlphaFoldDB" id="A0AB32VNG3"/>
<reference evidence="9" key="1">
    <citation type="journal article" date="1997" name="Nucleic Acids Res.">
        <title>tRNAscan-SE: a program for improved detection of transfer RNA genes in genomic sequence.</title>
        <authorList>
            <person name="Lowe T.M."/>
            <person name="Eddy S.R."/>
        </authorList>
    </citation>
    <scope>NUCLEOTIDE SEQUENCE [LARGE SCALE GENOMIC DNA]</scope>
    <source>
        <strain evidence="9">r\B97-61/B2</strain>
    </source>
</reference>
<evidence type="ECO:0000256" key="4">
    <source>
        <dbReference type="ARBA" id="ARBA00022801"/>
    </source>
</evidence>
<dbReference type="SUPFAM" id="SSF55920">
    <property type="entry name" value="Creatinase/aminopeptidase"/>
    <property type="match status" value="1"/>
</dbReference>
<dbReference type="GO" id="GO:0006508">
    <property type="term" value="P:proteolysis"/>
    <property type="evidence" value="ECO:0007669"/>
    <property type="project" value="UniProtKB-KW"/>
</dbReference>
<dbReference type="RefSeq" id="XP_007046301.2">
    <property type="nucleotide sequence ID" value="XM_007046239.2"/>
</dbReference>
<keyword evidence="3 6" id="KW-0479">Metal-binding</keyword>
<keyword evidence="2 6" id="KW-0645">Protease</keyword>
<comment type="cofactor">
    <cofactor evidence="6">
        <name>Co(2+)</name>
        <dbReference type="ChEBI" id="CHEBI:48828"/>
    </cofactor>
    <cofactor evidence="6">
        <name>Zn(2+)</name>
        <dbReference type="ChEBI" id="CHEBI:29105"/>
    </cofactor>
    <cofactor evidence="6">
        <name>Mn(2+)</name>
        <dbReference type="ChEBI" id="CHEBI:29035"/>
    </cofactor>
    <cofactor evidence="6">
        <name>Fe(2+)</name>
        <dbReference type="ChEBI" id="CHEBI:29033"/>
    </cofactor>
    <text evidence="6">Binds 2 divalent metal cations per subunit. Has a high-affinity and a low affinity metal-binding site. The true nature of the physiological cofactor is under debate. The enzyme is active with cobalt, zinc, manganese or divalent iron ions. Most likely, methionine aminopeptidases function as mononuclear Fe(2+)-metalloproteases under physiological conditions, and the catalytically relevant metal-binding site has been assigned to the histidine-containing high-affinity site.</text>
</comment>
<dbReference type="PANTHER" id="PTHR43330:SF1">
    <property type="entry name" value="METHIONINE AMINOPEPTIDASE 1B, CHLOROPLASTIC"/>
    <property type="match status" value="1"/>
</dbReference>
<dbReference type="CDD" id="cd01086">
    <property type="entry name" value="MetAP1"/>
    <property type="match status" value="1"/>
</dbReference>
<keyword evidence="5" id="KW-0809">Transit peptide</keyword>
<reference evidence="10" key="2">
    <citation type="submission" date="2025-08" db="UniProtKB">
        <authorList>
            <consortium name="RefSeq"/>
        </authorList>
    </citation>
    <scope>IDENTIFICATION</scope>
</reference>
<feature type="binding site" evidence="6">
    <location>
        <position position="353"/>
    </location>
    <ligand>
        <name>a divalent metal cation</name>
        <dbReference type="ChEBI" id="CHEBI:60240"/>
        <label>2</label>
        <note>catalytic</note>
    </ligand>
</feature>
<evidence type="ECO:0000313" key="9">
    <source>
        <dbReference type="Proteomes" id="UP000694886"/>
    </source>
</evidence>
<dbReference type="EC" id="3.4.11.18" evidence="7"/>
<dbReference type="Gramene" id="Tc02v2_t030910.1">
    <property type="protein sequence ID" value="Tc02v2_p030910.1"/>
    <property type="gene ID" value="Tc02v2_g030910"/>
</dbReference>
<dbReference type="GO" id="GO:0046872">
    <property type="term" value="F:metal ion binding"/>
    <property type="evidence" value="ECO:0007669"/>
    <property type="project" value="UniProtKB-UniRule"/>
</dbReference>
<dbReference type="Gene3D" id="3.90.230.10">
    <property type="entry name" value="Creatinase/methionine aminopeptidase superfamily"/>
    <property type="match status" value="1"/>
</dbReference>
<dbReference type="GeneID" id="18610535"/>
<comment type="function">
    <text evidence="7">Cotranslationally removes the N-terminal methionine from nascent proteins. The N-terminal methionine is often cleaved when the second residue in the primary sequence is small and uncharged (Met-Ala-, Cys, Gly, Pro, Ser, Thr, or Val).</text>
</comment>
<dbReference type="PANTHER" id="PTHR43330">
    <property type="entry name" value="METHIONINE AMINOPEPTIDASE"/>
    <property type="match status" value="1"/>
</dbReference>
<dbReference type="GO" id="GO:0070006">
    <property type="term" value="F:metalloaminopeptidase activity"/>
    <property type="evidence" value="ECO:0007669"/>
    <property type="project" value="UniProtKB-UniRule"/>
</dbReference>
<keyword evidence="1 6" id="KW-0031">Aminopeptidase</keyword>
<dbReference type="PRINTS" id="PR00599">
    <property type="entry name" value="MAPEPTIDASE"/>
</dbReference>
<feature type="binding site" evidence="6">
    <location>
        <position position="227"/>
    </location>
    <ligand>
        <name>a divalent metal cation</name>
        <dbReference type="ChEBI" id="CHEBI:60240"/>
        <label>1</label>
    </ligand>
</feature>
<evidence type="ECO:0000256" key="6">
    <source>
        <dbReference type="HAMAP-Rule" id="MF_03174"/>
    </source>
</evidence>
<sequence length="369" mass="40187">MGFSVSVSHGLSSQLSSSLHGQHVSSSSSKSTLFMAFPLTSSASTLSGKERRFEHKLVVYSKKVSGLDEAMRIRRERELQSTTKFRRRPPLRRGKVSSHLPVPGHIPKPPYLSSNILPEISSEHQIHDAEGIAQMRAACELAAQVLDYAGTLVRPSVTTDQIDKAVHQMIIEAGAYPSPLGYGGFPKSVCTSVNECMCHGIPDSRQLQNGDIINVDVTVYLNGYHGDTSKTFLCGDVSGALKRLVTVTEECMEKGIAVCKDGASFKKIGKRISEHAEKYGYGVVERFVGHGVGTVFHSEPIILHHRNENPGVMVEGQTFTIEPILTLGGIECVTWPDNWTTLTADGSPAAQFEHTILITRTGAEILTKC</sequence>
<feature type="binding site" evidence="6">
    <location>
        <position position="199"/>
    </location>
    <ligand>
        <name>substrate</name>
    </ligand>
</feature>
<comment type="similarity">
    <text evidence="6">Belongs to the peptidase M24A family. Methionine aminopeptidase type 1 subfamily.</text>
</comment>
<evidence type="ECO:0000256" key="5">
    <source>
        <dbReference type="ARBA" id="ARBA00022946"/>
    </source>
</evidence>
<feature type="binding site" evidence="6">
    <location>
        <position position="353"/>
    </location>
    <ligand>
        <name>a divalent metal cation</name>
        <dbReference type="ChEBI" id="CHEBI:60240"/>
        <label>1</label>
    </ligand>
</feature>
<dbReference type="InterPro" id="IPR001714">
    <property type="entry name" value="Pept_M24_MAP"/>
</dbReference>
<feature type="binding site" evidence="6">
    <location>
        <position position="227"/>
    </location>
    <ligand>
        <name>a divalent metal cation</name>
        <dbReference type="ChEBI" id="CHEBI:60240"/>
        <label>2</label>
        <note>catalytic</note>
    </ligand>
</feature>
<comment type="catalytic activity">
    <reaction evidence="6 7">
        <text>Release of N-terminal amino acids, preferentially methionine, from peptides and arylamides.</text>
        <dbReference type="EC" id="3.4.11.18"/>
    </reaction>
</comment>
<feature type="binding site" evidence="6">
    <location>
        <position position="322"/>
    </location>
    <ligand>
        <name>a divalent metal cation</name>
        <dbReference type="ChEBI" id="CHEBI:60240"/>
        <label>2</label>
        <note>catalytic</note>
    </ligand>
</feature>
<feature type="binding site" evidence="6">
    <location>
        <position position="216"/>
    </location>
    <ligand>
        <name>a divalent metal cation</name>
        <dbReference type="ChEBI" id="CHEBI:60240"/>
        <label>1</label>
    </ligand>
</feature>
<dbReference type="InterPro" id="IPR002467">
    <property type="entry name" value="Pept_M24A_MAP1"/>
</dbReference>
<dbReference type="KEGG" id="tcc:18610535"/>
<proteinExistence type="inferred from homology"/>
<name>A0AB32VNG3_THECC</name>
<dbReference type="Proteomes" id="UP000694886">
    <property type="component" value="Chromosome 2"/>
</dbReference>
<keyword evidence="4 6" id="KW-0378">Hydrolase</keyword>
<accession>A0AB32VNG3</accession>
<dbReference type="Pfam" id="PF00557">
    <property type="entry name" value="Peptidase_M24"/>
    <property type="match status" value="1"/>
</dbReference>
<dbReference type="FunFam" id="3.90.230.10:FF:000011">
    <property type="entry name" value="Methionine aminopeptidase"/>
    <property type="match status" value="1"/>
</dbReference>
<organism evidence="9 10">
    <name type="scientific">Theobroma cacao</name>
    <name type="common">Cacao</name>
    <name type="synonym">Cocoa</name>
    <dbReference type="NCBI Taxonomy" id="3641"/>
    <lineage>
        <taxon>Eukaryota</taxon>
        <taxon>Viridiplantae</taxon>
        <taxon>Streptophyta</taxon>
        <taxon>Embryophyta</taxon>
        <taxon>Tracheophyta</taxon>
        <taxon>Spermatophyta</taxon>
        <taxon>Magnoliopsida</taxon>
        <taxon>eudicotyledons</taxon>
        <taxon>Gunneridae</taxon>
        <taxon>Pentapetalae</taxon>
        <taxon>rosids</taxon>
        <taxon>malvids</taxon>
        <taxon>Malvales</taxon>
        <taxon>Malvaceae</taxon>
        <taxon>Byttnerioideae</taxon>
        <taxon>Theobroma</taxon>
    </lineage>
</organism>
<dbReference type="InterPro" id="IPR000994">
    <property type="entry name" value="Pept_M24"/>
</dbReference>
<feature type="binding site" evidence="6">
    <location>
        <position position="297"/>
    </location>
    <ligand>
        <name>substrate</name>
    </ligand>
</feature>
<evidence type="ECO:0000256" key="2">
    <source>
        <dbReference type="ARBA" id="ARBA00022670"/>
    </source>
</evidence>
<dbReference type="GO" id="GO:0004239">
    <property type="term" value="F:initiator methionyl aminopeptidase activity"/>
    <property type="evidence" value="ECO:0007669"/>
    <property type="project" value="UniProtKB-UniRule"/>
</dbReference>
<dbReference type="InterPro" id="IPR036005">
    <property type="entry name" value="Creatinase/aminopeptidase-like"/>
</dbReference>
<evidence type="ECO:0000256" key="7">
    <source>
        <dbReference type="RuleBase" id="RU003653"/>
    </source>
</evidence>
<evidence type="ECO:0000313" key="10">
    <source>
        <dbReference type="RefSeq" id="XP_007046301.2"/>
    </source>
</evidence>
<dbReference type="PROSITE" id="PS00680">
    <property type="entry name" value="MAP_1"/>
    <property type="match status" value="1"/>
</dbReference>